<evidence type="ECO:0000256" key="1">
    <source>
        <dbReference type="SAM" id="MobiDB-lite"/>
    </source>
</evidence>
<proteinExistence type="predicted"/>
<sequence length="178" mass="19552">MNIDPRRGSKHLNLDFQLIKDETIGQHKLKIEAGLGTRKTSPPARVHLQSSPSHAQNTSPIDPGRAPPHNIAPASPQPVNSILCRCISSSPSVYPHRRNLKSSRSLNHIAHITKPSNQTLISNPIRPNRLLQLKNHKLGLFDELGPTETPNYLIQSLHTIFNPMRAGSCCGPGGRTRG</sequence>
<gene>
    <name evidence="2" type="ORF">M0R45_006111</name>
</gene>
<keyword evidence="3" id="KW-1185">Reference proteome</keyword>
<reference evidence="2 3" key="1">
    <citation type="journal article" date="2023" name="G3 (Bethesda)">
        <title>A chromosome-length genome assembly and annotation of blackberry (Rubus argutus, cv. 'Hillquist').</title>
        <authorList>
            <person name="Bruna T."/>
            <person name="Aryal R."/>
            <person name="Dudchenko O."/>
            <person name="Sargent D.J."/>
            <person name="Mead D."/>
            <person name="Buti M."/>
            <person name="Cavallini A."/>
            <person name="Hytonen T."/>
            <person name="Andres J."/>
            <person name="Pham M."/>
            <person name="Weisz D."/>
            <person name="Mascagni F."/>
            <person name="Usai G."/>
            <person name="Natali L."/>
            <person name="Bassil N."/>
            <person name="Fernandez G.E."/>
            <person name="Lomsadze A."/>
            <person name="Armour M."/>
            <person name="Olukolu B."/>
            <person name="Poorten T."/>
            <person name="Britton C."/>
            <person name="Davik J."/>
            <person name="Ashrafi H."/>
            <person name="Aiden E.L."/>
            <person name="Borodovsky M."/>
            <person name="Worthington M."/>
        </authorList>
    </citation>
    <scope>NUCLEOTIDE SEQUENCE [LARGE SCALE GENOMIC DNA]</scope>
    <source>
        <strain evidence="2">PI 553951</strain>
    </source>
</reference>
<dbReference type="Proteomes" id="UP001457282">
    <property type="component" value="Unassembled WGS sequence"/>
</dbReference>
<organism evidence="2 3">
    <name type="scientific">Rubus argutus</name>
    <name type="common">Southern blackberry</name>
    <dbReference type="NCBI Taxonomy" id="59490"/>
    <lineage>
        <taxon>Eukaryota</taxon>
        <taxon>Viridiplantae</taxon>
        <taxon>Streptophyta</taxon>
        <taxon>Embryophyta</taxon>
        <taxon>Tracheophyta</taxon>
        <taxon>Spermatophyta</taxon>
        <taxon>Magnoliopsida</taxon>
        <taxon>eudicotyledons</taxon>
        <taxon>Gunneridae</taxon>
        <taxon>Pentapetalae</taxon>
        <taxon>rosids</taxon>
        <taxon>fabids</taxon>
        <taxon>Rosales</taxon>
        <taxon>Rosaceae</taxon>
        <taxon>Rosoideae</taxon>
        <taxon>Rosoideae incertae sedis</taxon>
        <taxon>Rubus</taxon>
    </lineage>
</organism>
<comment type="caution">
    <text evidence="2">The sequence shown here is derived from an EMBL/GenBank/DDBJ whole genome shotgun (WGS) entry which is preliminary data.</text>
</comment>
<feature type="region of interest" description="Disordered" evidence="1">
    <location>
        <begin position="33"/>
        <end position="76"/>
    </location>
</feature>
<name>A0AAW1YPI9_RUBAR</name>
<evidence type="ECO:0000313" key="2">
    <source>
        <dbReference type="EMBL" id="KAK9950631.1"/>
    </source>
</evidence>
<protein>
    <submittedName>
        <fullName evidence="2">Uncharacterized protein</fullName>
    </submittedName>
</protein>
<dbReference type="AlphaFoldDB" id="A0AAW1YPI9"/>
<accession>A0AAW1YPI9</accession>
<evidence type="ECO:0000313" key="3">
    <source>
        <dbReference type="Proteomes" id="UP001457282"/>
    </source>
</evidence>
<feature type="compositionally biased region" description="Polar residues" evidence="1">
    <location>
        <begin position="48"/>
        <end position="60"/>
    </location>
</feature>
<dbReference type="EMBL" id="JBEDUW010000001">
    <property type="protein sequence ID" value="KAK9950631.1"/>
    <property type="molecule type" value="Genomic_DNA"/>
</dbReference>